<evidence type="ECO:0000313" key="2">
    <source>
        <dbReference type="EMBL" id="MEB4590229.1"/>
    </source>
</evidence>
<proteinExistence type="predicted"/>
<dbReference type="Proteomes" id="UP001308005">
    <property type="component" value="Unassembled WGS sequence"/>
</dbReference>
<evidence type="ECO:0000256" key="1">
    <source>
        <dbReference type="SAM" id="Phobius"/>
    </source>
</evidence>
<feature type="transmembrane region" description="Helical" evidence="1">
    <location>
        <begin position="88"/>
        <end position="112"/>
    </location>
</feature>
<gene>
    <name evidence="2" type="ORF">VSS37_04505</name>
</gene>
<protein>
    <submittedName>
        <fullName evidence="2">Uncharacterized protein</fullName>
    </submittedName>
</protein>
<reference evidence="3" key="1">
    <citation type="submission" date="2023-07" db="EMBL/GenBank/DDBJ databases">
        <title>The carbon used by Thiothrix.</title>
        <authorList>
            <person name="Chen L."/>
        </authorList>
    </citation>
    <scope>NUCLEOTIDE SEQUENCE [LARGE SCALE GENOMIC DNA]</scope>
</reference>
<sequence>MVMVKMETRQYAIWQQSLFWVSWLLLLAPGGFIGYGFSIVGSLVLSGYHETVDLVLVLIMGTALVELLLIAIYTFTRYWSGEASFRRLLLWLALGAFGIPLAALLGCIYSYAKLVLNM</sequence>
<name>A0ABU6CTT0_9GAMM</name>
<dbReference type="RefSeq" id="WP_324693493.1">
    <property type="nucleotide sequence ID" value="NZ_JAYMYJ010000039.1"/>
</dbReference>
<keyword evidence="1" id="KW-0812">Transmembrane</keyword>
<feature type="transmembrane region" description="Helical" evidence="1">
    <location>
        <begin position="21"/>
        <end position="48"/>
    </location>
</feature>
<feature type="transmembrane region" description="Helical" evidence="1">
    <location>
        <begin position="54"/>
        <end position="76"/>
    </location>
</feature>
<comment type="caution">
    <text evidence="2">The sequence shown here is derived from an EMBL/GenBank/DDBJ whole genome shotgun (WGS) entry which is preliminary data.</text>
</comment>
<accession>A0ABU6CTT0</accession>
<dbReference type="EMBL" id="JAYMYJ010000039">
    <property type="protein sequence ID" value="MEB4590229.1"/>
    <property type="molecule type" value="Genomic_DNA"/>
</dbReference>
<organism evidence="2 3">
    <name type="scientific">Candidatus Thiothrix phosphatis</name>
    <dbReference type="NCBI Taxonomy" id="3112415"/>
    <lineage>
        <taxon>Bacteria</taxon>
        <taxon>Pseudomonadati</taxon>
        <taxon>Pseudomonadota</taxon>
        <taxon>Gammaproteobacteria</taxon>
        <taxon>Thiotrichales</taxon>
        <taxon>Thiotrichaceae</taxon>
        <taxon>Thiothrix</taxon>
    </lineage>
</organism>
<reference evidence="2 3" key="2">
    <citation type="submission" date="2024-01" db="EMBL/GenBank/DDBJ databases">
        <authorList>
            <person name="Xie X."/>
        </authorList>
    </citation>
    <scope>NUCLEOTIDE SEQUENCE [LARGE SCALE GENOMIC DNA]</scope>
    <source>
        <strain evidence="2">SCUT-1</strain>
    </source>
</reference>
<keyword evidence="3" id="KW-1185">Reference proteome</keyword>
<keyword evidence="1" id="KW-1133">Transmembrane helix</keyword>
<evidence type="ECO:0000313" key="3">
    <source>
        <dbReference type="Proteomes" id="UP001308005"/>
    </source>
</evidence>
<keyword evidence="1" id="KW-0472">Membrane</keyword>